<proteinExistence type="predicted"/>
<comment type="caution">
    <text evidence="2">The sequence shown here is derived from an EMBL/GenBank/DDBJ whole genome shotgun (WGS) entry which is preliminary data.</text>
</comment>
<organism evidence="2 3">
    <name type="scientific">Ottowia beijingensis</name>
    <dbReference type="NCBI Taxonomy" id="1207057"/>
    <lineage>
        <taxon>Bacteria</taxon>
        <taxon>Pseudomonadati</taxon>
        <taxon>Pseudomonadota</taxon>
        <taxon>Betaproteobacteria</taxon>
        <taxon>Burkholderiales</taxon>
        <taxon>Comamonadaceae</taxon>
        <taxon>Ottowia</taxon>
    </lineage>
</organism>
<dbReference type="AlphaFoldDB" id="A0A853IUT1"/>
<gene>
    <name evidence="2" type="ORF">H0I39_00245</name>
</gene>
<evidence type="ECO:0000313" key="2">
    <source>
        <dbReference type="EMBL" id="NZA00600.1"/>
    </source>
</evidence>
<sequence length="126" mass="13936">MKASTDRPTLARLTLAAGALAAAAALAGCVVAPVPGTVYSDPYGYPSTPATVYAPMAPPAPYYEVQPALPYPGAIWINGYWNWSGNRHHWVPGRYERPRPGYRWQPHRWDRSPRGGWYLQGGGWVR</sequence>
<keyword evidence="3" id="KW-1185">Reference proteome</keyword>
<feature type="chain" id="PRO_5032987829" evidence="1">
    <location>
        <begin position="28"/>
        <end position="126"/>
    </location>
</feature>
<evidence type="ECO:0000313" key="3">
    <source>
        <dbReference type="Proteomes" id="UP000589716"/>
    </source>
</evidence>
<dbReference type="PROSITE" id="PS51257">
    <property type="entry name" value="PROKAR_LIPOPROTEIN"/>
    <property type="match status" value="1"/>
</dbReference>
<evidence type="ECO:0000256" key="1">
    <source>
        <dbReference type="SAM" id="SignalP"/>
    </source>
</evidence>
<reference evidence="2 3" key="1">
    <citation type="submission" date="2020-07" db="EMBL/GenBank/DDBJ databases">
        <authorList>
            <person name="Maaloum M."/>
        </authorList>
    </citation>
    <scope>NUCLEOTIDE SEQUENCE [LARGE SCALE GENOMIC DNA]</scope>
    <source>
        <strain evidence="2 3">GCS-AN-3</strain>
    </source>
</reference>
<dbReference type="EMBL" id="JACCKX010000001">
    <property type="protein sequence ID" value="NZA00600.1"/>
    <property type="molecule type" value="Genomic_DNA"/>
</dbReference>
<keyword evidence="1" id="KW-0732">Signal</keyword>
<dbReference type="Pfam" id="PF12779">
    <property type="entry name" value="WXXGXW"/>
    <property type="match status" value="2"/>
</dbReference>
<feature type="signal peptide" evidence="1">
    <location>
        <begin position="1"/>
        <end position="27"/>
    </location>
</feature>
<dbReference type="Proteomes" id="UP000589716">
    <property type="component" value="Unassembled WGS sequence"/>
</dbReference>
<name>A0A853IUT1_9BURK</name>
<protein>
    <submittedName>
        <fullName evidence="2">YXWGXW repeat-containing protein</fullName>
    </submittedName>
</protein>
<dbReference type="InterPro" id="IPR024447">
    <property type="entry name" value="YXWGXW_rpt"/>
</dbReference>
<dbReference type="RefSeq" id="WP_180549166.1">
    <property type="nucleotide sequence ID" value="NZ_DAIPTI010000085.1"/>
</dbReference>
<accession>A0A853IUT1</accession>